<accession>A0AA39IDD5</accession>
<evidence type="ECO:0000256" key="1">
    <source>
        <dbReference type="SAM" id="Phobius"/>
    </source>
</evidence>
<protein>
    <submittedName>
        <fullName evidence="2">Uncharacterized protein</fullName>
    </submittedName>
</protein>
<keyword evidence="1" id="KW-1133">Transmembrane helix</keyword>
<dbReference type="EMBL" id="JAUCMV010000002">
    <property type="protein sequence ID" value="KAK0421153.1"/>
    <property type="molecule type" value="Genomic_DNA"/>
</dbReference>
<comment type="caution">
    <text evidence="2">The sequence shown here is derived from an EMBL/GenBank/DDBJ whole genome shotgun (WGS) entry which is preliminary data.</text>
</comment>
<evidence type="ECO:0000313" key="3">
    <source>
        <dbReference type="Proteomes" id="UP001175271"/>
    </source>
</evidence>
<reference evidence="2" key="1">
    <citation type="submission" date="2023-06" db="EMBL/GenBank/DDBJ databases">
        <title>Genomic analysis of the entomopathogenic nematode Steinernema hermaphroditum.</title>
        <authorList>
            <person name="Schwarz E.M."/>
            <person name="Heppert J.K."/>
            <person name="Baniya A."/>
            <person name="Schwartz H.T."/>
            <person name="Tan C.-H."/>
            <person name="Antoshechkin I."/>
            <person name="Sternberg P.W."/>
            <person name="Goodrich-Blair H."/>
            <person name="Dillman A.R."/>
        </authorList>
    </citation>
    <scope>NUCLEOTIDE SEQUENCE</scope>
    <source>
        <strain evidence="2">PS9179</strain>
        <tissue evidence="2">Whole animal</tissue>
    </source>
</reference>
<keyword evidence="1" id="KW-0812">Transmembrane</keyword>
<keyword evidence="1" id="KW-0472">Membrane</keyword>
<dbReference type="AlphaFoldDB" id="A0AA39IDD5"/>
<evidence type="ECO:0000313" key="2">
    <source>
        <dbReference type="EMBL" id="KAK0421153.1"/>
    </source>
</evidence>
<gene>
    <name evidence="2" type="ORF">QR680_015085</name>
</gene>
<name>A0AA39IDD5_9BILA</name>
<keyword evidence="3" id="KW-1185">Reference proteome</keyword>
<proteinExistence type="predicted"/>
<feature type="transmembrane region" description="Helical" evidence="1">
    <location>
        <begin position="303"/>
        <end position="323"/>
    </location>
</feature>
<dbReference type="Proteomes" id="UP001175271">
    <property type="component" value="Unassembled WGS sequence"/>
</dbReference>
<sequence>MKVTGLRLKVPLASANHYCISCSSVDLSIPEWCWSDELVLANDTVCKEESFWKEQLTIKCERSAREHALMDRCADGKYKRMSFICCAPKKRSPESKAEIEFSKTPDVRKYKAFYSYYISTTLKEIYSNRSCKAEQTEPMPEWAPSPLAPCVDKFSEIENKWFHEAREIERQKEKKEIISKSDILEAFKEAADEAMLRVTAAAALNTVLDMFDEKGRRKEAPSLSHLNEELKNKTPECERFSGIFEEVDRYLNNEFYRYLWDISKEDYAQIMKGHEDPTVGILKYYKTHLDDILADPIKAAERYILILSFALVCSILLLCFSAMKSSSLKKLIGICRGDKREGVAEEFCSDTVKGP</sequence>
<organism evidence="2 3">
    <name type="scientific">Steinernema hermaphroditum</name>
    <dbReference type="NCBI Taxonomy" id="289476"/>
    <lineage>
        <taxon>Eukaryota</taxon>
        <taxon>Metazoa</taxon>
        <taxon>Ecdysozoa</taxon>
        <taxon>Nematoda</taxon>
        <taxon>Chromadorea</taxon>
        <taxon>Rhabditida</taxon>
        <taxon>Tylenchina</taxon>
        <taxon>Panagrolaimomorpha</taxon>
        <taxon>Strongyloidoidea</taxon>
        <taxon>Steinernematidae</taxon>
        <taxon>Steinernema</taxon>
    </lineage>
</organism>